<evidence type="ECO:0000256" key="4">
    <source>
        <dbReference type="ARBA" id="ARBA00022801"/>
    </source>
</evidence>
<dbReference type="PROSITE" id="PS51257">
    <property type="entry name" value="PROKAR_LIPOPROTEIN"/>
    <property type="match status" value="1"/>
</dbReference>
<dbReference type="PROSITE" id="PS51935">
    <property type="entry name" value="NLPC_P60"/>
    <property type="match status" value="1"/>
</dbReference>
<accession>A0A9D1M7C3</accession>
<feature type="chain" id="PRO_5038832627" evidence="6">
    <location>
        <begin position="21"/>
        <end position="173"/>
    </location>
</feature>
<sequence>MKRYLKILLVVSLVCGVLMSCSTTRRSHSHRPNYASLSKQYGIRINSSDFIPLYEEGALWLGTPYRYGGNSKRGVDCSGFVSAVYRKLFHVKLNRSAELILRRDCKKIGKKKLQTCDLVFFATGRNRSKVNHVGIYLKNGYFIHASTSKGVVISHLDEPYYRSKWKTAARVKM</sequence>
<dbReference type="InterPro" id="IPR052062">
    <property type="entry name" value="Murein_DD/LD_carboxypeptidase"/>
</dbReference>
<dbReference type="PANTHER" id="PTHR47360:SF1">
    <property type="entry name" value="ENDOPEPTIDASE NLPC-RELATED"/>
    <property type="match status" value="1"/>
</dbReference>
<reference evidence="8" key="1">
    <citation type="submission" date="2020-10" db="EMBL/GenBank/DDBJ databases">
        <authorList>
            <person name="Gilroy R."/>
        </authorList>
    </citation>
    <scope>NUCLEOTIDE SEQUENCE</scope>
    <source>
        <strain evidence="8">CHK158-818</strain>
    </source>
</reference>
<gene>
    <name evidence="8" type="ORF">IAB03_05485</name>
</gene>
<dbReference type="InterPro" id="IPR000064">
    <property type="entry name" value="NLP_P60_dom"/>
</dbReference>
<feature type="signal peptide" evidence="6">
    <location>
        <begin position="1"/>
        <end position="20"/>
    </location>
</feature>
<dbReference type="SUPFAM" id="SSF54001">
    <property type="entry name" value="Cysteine proteinases"/>
    <property type="match status" value="1"/>
</dbReference>
<organism evidence="8 9">
    <name type="scientific">Candidatus Gallibacteroides avistercoris</name>
    <dbReference type="NCBI Taxonomy" id="2840833"/>
    <lineage>
        <taxon>Bacteria</taxon>
        <taxon>Pseudomonadati</taxon>
        <taxon>Bacteroidota</taxon>
        <taxon>Bacteroidia</taxon>
        <taxon>Bacteroidales</taxon>
        <taxon>Bacteroidaceae</taxon>
        <taxon>Bacteroidaceae incertae sedis</taxon>
        <taxon>Candidatus Gallibacteroides</taxon>
    </lineage>
</organism>
<evidence type="ECO:0000313" key="9">
    <source>
        <dbReference type="Proteomes" id="UP000824112"/>
    </source>
</evidence>
<evidence type="ECO:0000256" key="5">
    <source>
        <dbReference type="ARBA" id="ARBA00022807"/>
    </source>
</evidence>
<dbReference type="Gene3D" id="3.90.1720.10">
    <property type="entry name" value="endopeptidase domain like (from Nostoc punctiforme)"/>
    <property type="match status" value="1"/>
</dbReference>
<reference evidence="8" key="2">
    <citation type="journal article" date="2021" name="PeerJ">
        <title>Extensive microbial diversity within the chicken gut microbiome revealed by metagenomics and culture.</title>
        <authorList>
            <person name="Gilroy R."/>
            <person name="Ravi A."/>
            <person name="Getino M."/>
            <person name="Pursley I."/>
            <person name="Horton D.L."/>
            <person name="Alikhan N.F."/>
            <person name="Baker D."/>
            <person name="Gharbi K."/>
            <person name="Hall N."/>
            <person name="Watson M."/>
            <person name="Adriaenssens E.M."/>
            <person name="Foster-Nyarko E."/>
            <person name="Jarju S."/>
            <person name="Secka A."/>
            <person name="Antonio M."/>
            <person name="Oren A."/>
            <person name="Chaudhuri R.R."/>
            <person name="La Ragione R."/>
            <person name="Hildebrand F."/>
            <person name="Pallen M.J."/>
        </authorList>
    </citation>
    <scope>NUCLEOTIDE SEQUENCE</scope>
    <source>
        <strain evidence="8">CHK158-818</strain>
    </source>
</reference>
<evidence type="ECO:0000256" key="2">
    <source>
        <dbReference type="ARBA" id="ARBA00022670"/>
    </source>
</evidence>
<dbReference type="Pfam" id="PF00877">
    <property type="entry name" value="NLPC_P60"/>
    <property type="match status" value="1"/>
</dbReference>
<evidence type="ECO:0000256" key="6">
    <source>
        <dbReference type="SAM" id="SignalP"/>
    </source>
</evidence>
<name>A0A9D1M7C3_9BACT</name>
<dbReference type="EMBL" id="DVNA01000125">
    <property type="protein sequence ID" value="HIU55243.1"/>
    <property type="molecule type" value="Genomic_DNA"/>
</dbReference>
<keyword evidence="3 6" id="KW-0732">Signal</keyword>
<dbReference type="Proteomes" id="UP000824112">
    <property type="component" value="Unassembled WGS sequence"/>
</dbReference>
<dbReference type="AlphaFoldDB" id="A0A9D1M7C3"/>
<evidence type="ECO:0000256" key="1">
    <source>
        <dbReference type="ARBA" id="ARBA00007074"/>
    </source>
</evidence>
<dbReference type="GO" id="GO:0008234">
    <property type="term" value="F:cysteine-type peptidase activity"/>
    <property type="evidence" value="ECO:0007669"/>
    <property type="project" value="UniProtKB-KW"/>
</dbReference>
<dbReference type="PANTHER" id="PTHR47360">
    <property type="entry name" value="MUREIN DD-ENDOPEPTIDASE MEPS/MUREIN LD-CARBOXYPEPTIDASE"/>
    <property type="match status" value="1"/>
</dbReference>
<comment type="caution">
    <text evidence="8">The sequence shown here is derived from an EMBL/GenBank/DDBJ whole genome shotgun (WGS) entry which is preliminary data.</text>
</comment>
<dbReference type="GO" id="GO:0006508">
    <property type="term" value="P:proteolysis"/>
    <property type="evidence" value="ECO:0007669"/>
    <property type="project" value="UniProtKB-KW"/>
</dbReference>
<evidence type="ECO:0000256" key="3">
    <source>
        <dbReference type="ARBA" id="ARBA00022729"/>
    </source>
</evidence>
<evidence type="ECO:0000313" key="8">
    <source>
        <dbReference type="EMBL" id="HIU55243.1"/>
    </source>
</evidence>
<feature type="domain" description="NlpC/P60" evidence="7">
    <location>
        <begin position="47"/>
        <end position="172"/>
    </location>
</feature>
<protein>
    <submittedName>
        <fullName evidence="8">C40 family peptidase</fullName>
    </submittedName>
</protein>
<comment type="similarity">
    <text evidence="1">Belongs to the peptidase C40 family.</text>
</comment>
<evidence type="ECO:0000259" key="7">
    <source>
        <dbReference type="PROSITE" id="PS51935"/>
    </source>
</evidence>
<dbReference type="InterPro" id="IPR038765">
    <property type="entry name" value="Papain-like_cys_pep_sf"/>
</dbReference>
<keyword evidence="2" id="KW-0645">Protease</keyword>
<keyword evidence="4" id="KW-0378">Hydrolase</keyword>
<proteinExistence type="inferred from homology"/>
<keyword evidence="5" id="KW-0788">Thiol protease</keyword>